<dbReference type="InterPro" id="IPR019587">
    <property type="entry name" value="Polyketide_cyclase/dehydratase"/>
</dbReference>
<dbReference type="EMBL" id="CABFMQ020000153">
    <property type="protein sequence ID" value="VTZ52588.1"/>
    <property type="molecule type" value="Genomic_DNA"/>
</dbReference>
<comment type="caution">
    <text evidence="2">The sequence shown here is derived from an EMBL/GenBank/DDBJ whole genome shotgun (WGS) entry which is preliminary data.</text>
</comment>
<evidence type="ECO:0000313" key="2">
    <source>
        <dbReference type="EMBL" id="VTZ52588.1"/>
    </source>
</evidence>
<reference evidence="2 3" key="1">
    <citation type="submission" date="2019-05" db="EMBL/GenBank/DDBJ databases">
        <authorList>
            <person name="Farhan Ul Haque M."/>
        </authorList>
    </citation>
    <scope>NUCLEOTIDE SEQUENCE [LARGE SCALE GENOMIC DNA]</scope>
    <source>
        <strain evidence="2">2</strain>
    </source>
</reference>
<evidence type="ECO:0000313" key="3">
    <source>
        <dbReference type="Proteomes" id="UP000485880"/>
    </source>
</evidence>
<organism evidence="2 3">
    <name type="scientific">Methylocella tundrae</name>
    <dbReference type="NCBI Taxonomy" id="227605"/>
    <lineage>
        <taxon>Bacteria</taxon>
        <taxon>Pseudomonadati</taxon>
        <taxon>Pseudomonadota</taxon>
        <taxon>Alphaproteobacteria</taxon>
        <taxon>Hyphomicrobiales</taxon>
        <taxon>Beijerinckiaceae</taxon>
        <taxon>Methylocella</taxon>
    </lineage>
</organism>
<dbReference type="AlphaFoldDB" id="A0A8B6MDA4"/>
<sequence>MLKTLIYATAMAAVAATPALALKVSKSIEIAAPPEKVWETIGEFCGIADWHPVVEKCELSTRGETQIRTLSLKGGGSIVEEQVSRNDPNMNYTYKIIESPLPVSDYESTIKVTPSGEGSKVTWWGEFKAKGADDAKAEETIGGVYEAGLKGIADEVK</sequence>
<dbReference type="CDD" id="cd07821">
    <property type="entry name" value="PYR_PYL_RCAR_like"/>
    <property type="match status" value="1"/>
</dbReference>
<feature type="signal peptide" evidence="1">
    <location>
        <begin position="1"/>
        <end position="21"/>
    </location>
</feature>
<proteinExistence type="predicted"/>
<feature type="chain" id="PRO_5032398794" description="SRPBCC family protein" evidence="1">
    <location>
        <begin position="22"/>
        <end position="157"/>
    </location>
</feature>
<dbReference type="PANTHER" id="PTHR39332">
    <property type="entry name" value="BLL4707 PROTEIN"/>
    <property type="match status" value="1"/>
</dbReference>
<dbReference type="Pfam" id="PF10604">
    <property type="entry name" value="Polyketide_cyc2"/>
    <property type="match status" value="1"/>
</dbReference>
<evidence type="ECO:0000256" key="1">
    <source>
        <dbReference type="SAM" id="SignalP"/>
    </source>
</evidence>
<name>A0A8B6MDA4_METTU</name>
<dbReference type="RefSeq" id="WP_174514151.1">
    <property type="nucleotide sequence ID" value="NZ_CABFMQ020000153.1"/>
</dbReference>
<evidence type="ECO:0008006" key="4">
    <source>
        <dbReference type="Google" id="ProtNLM"/>
    </source>
</evidence>
<dbReference type="Proteomes" id="UP000485880">
    <property type="component" value="Unassembled WGS sequence"/>
</dbReference>
<protein>
    <recommendedName>
        <fullName evidence="4">SRPBCC family protein</fullName>
    </recommendedName>
</protein>
<accession>A0A8B6MDA4</accession>
<dbReference type="Gene3D" id="3.30.530.20">
    <property type="match status" value="1"/>
</dbReference>
<dbReference type="SUPFAM" id="SSF55961">
    <property type="entry name" value="Bet v1-like"/>
    <property type="match status" value="1"/>
</dbReference>
<dbReference type="InterPro" id="IPR023393">
    <property type="entry name" value="START-like_dom_sf"/>
</dbReference>
<gene>
    <name evidence="2" type="ORF">MPC4_90063</name>
</gene>
<keyword evidence="3" id="KW-1185">Reference proteome</keyword>
<dbReference type="PANTHER" id="PTHR39332:SF7">
    <property type="entry name" value="SRPBCC FAMILY PROTEIN"/>
    <property type="match status" value="1"/>
</dbReference>
<keyword evidence="1" id="KW-0732">Signal</keyword>